<protein>
    <submittedName>
        <fullName evidence="2">Uncharacterized protein</fullName>
    </submittedName>
</protein>
<feature type="compositionally biased region" description="Polar residues" evidence="1">
    <location>
        <begin position="71"/>
        <end position="83"/>
    </location>
</feature>
<keyword evidence="3" id="KW-1185">Reference proteome</keyword>
<evidence type="ECO:0000313" key="2">
    <source>
        <dbReference type="EMBL" id="KAK1336133.1"/>
    </source>
</evidence>
<comment type="caution">
    <text evidence="2">The sequence shown here is derived from an EMBL/GenBank/DDBJ whole genome shotgun (WGS) entry which is preliminary data.</text>
</comment>
<dbReference type="InterPro" id="IPR024051">
    <property type="entry name" value="AICAR_Tfase_dup_dom_sf"/>
</dbReference>
<reference evidence="2" key="1">
    <citation type="submission" date="2023-06" db="EMBL/GenBank/DDBJ databases">
        <title>Reference genome for the Northern bat (Eptesicus nilssonii), a most northern bat species.</title>
        <authorList>
            <person name="Laine V.N."/>
            <person name="Pulliainen A.T."/>
            <person name="Lilley T.M."/>
        </authorList>
    </citation>
    <scope>NUCLEOTIDE SEQUENCE</scope>
    <source>
        <strain evidence="2">BLF_Eptnil</strain>
        <tissue evidence="2">Kidney</tissue>
    </source>
</reference>
<gene>
    <name evidence="2" type="ORF">QTO34_003935</name>
</gene>
<accession>A0AA40LLP5</accession>
<dbReference type="Gene3D" id="3.40.140.20">
    <property type="match status" value="1"/>
</dbReference>
<dbReference type="AlphaFoldDB" id="A0AA40LLP5"/>
<evidence type="ECO:0000256" key="1">
    <source>
        <dbReference type="SAM" id="MobiDB-lite"/>
    </source>
</evidence>
<sequence>MLSMKFNTRVKRGEISNAINQYGSGVAYITTPTGSATDKVVIEACDELGIILAHELSLSSPISSHITLSSEPTQSKETGTARPSRQDDIKKRGGEEEAGAELKESAPSTSQSPPPDGILEAAGDRPPESSTTSRHPDASPRQRDPPRDRIAREAWAAVAGAGSRNRDLVQSFPDSSVKETSPPRPLPKHALSQRHKSGQPTLLTAAGAPVGADPNIEPATPAFRGQWPVSGAPANLSASLPPLRRG</sequence>
<proteinExistence type="predicted"/>
<dbReference type="EMBL" id="JAULJE010000013">
    <property type="protein sequence ID" value="KAK1336133.1"/>
    <property type="molecule type" value="Genomic_DNA"/>
</dbReference>
<organism evidence="2 3">
    <name type="scientific">Cnephaeus nilssonii</name>
    <name type="common">Northern bat</name>
    <name type="synonym">Eptesicus nilssonii</name>
    <dbReference type="NCBI Taxonomy" id="3371016"/>
    <lineage>
        <taxon>Eukaryota</taxon>
        <taxon>Metazoa</taxon>
        <taxon>Chordata</taxon>
        <taxon>Craniata</taxon>
        <taxon>Vertebrata</taxon>
        <taxon>Euteleostomi</taxon>
        <taxon>Mammalia</taxon>
        <taxon>Eutheria</taxon>
        <taxon>Laurasiatheria</taxon>
        <taxon>Chiroptera</taxon>
        <taxon>Yangochiroptera</taxon>
        <taxon>Vespertilionidae</taxon>
        <taxon>Cnephaeus</taxon>
    </lineage>
</organism>
<feature type="compositionally biased region" description="Basic and acidic residues" evidence="1">
    <location>
        <begin position="84"/>
        <end position="104"/>
    </location>
</feature>
<feature type="region of interest" description="Disordered" evidence="1">
    <location>
        <begin position="65"/>
        <end position="246"/>
    </location>
</feature>
<evidence type="ECO:0000313" key="3">
    <source>
        <dbReference type="Proteomes" id="UP001177744"/>
    </source>
</evidence>
<dbReference type="InterPro" id="IPR016193">
    <property type="entry name" value="Cytidine_deaminase-like"/>
</dbReference>
<dbReference type="GO" id="GO:0003824">
    <property type="term" value="F:catalytic activity"/>
    <property type="evidence" value="ECO:0007669"/>
    <property type="project" value="InterPro"/>
</dbReference>
<feature type="compositionally biased region" description="Basic and acidic residues" evidence="1">
    <location>
        <begin position="134"/>
        <end position="152"/>
    </location>
</feature>
<dbReference type="Proteomes" id="UP001177744">
    <property type="component" value="Unassembled WGS sequence"/>
</dbReference>
<dbReference type="SUPFAM" id="SSF53927">
    <property type="entry name" value="Cytidine deaminase-like"/>
    <property type="match status" value="1"/>
</dbReference>
<name>A0AA40LLP5_CNENI</name>